<proteinExistence type="inferred from homology"/>
<dbReference type="EMBL" id="KN824840">
    <property type="protein sequence ID" value="KIL00152.1"/>
    <property type="molecule type" value="Genomic_DNA"/>
</dbReference>
<comment type="similarity">
    <text evidence="1">Belongs to the aldo/keto reductase family.</text>
</comment>
<evidence type="ECO:0000313" key="6">
    <source>
        <dbReference type="Proteomes" id="UP000054538"/>
    </source>
</evidence>
<dbReference type="PANTHER" id="PTHR43827:SF3">
    <property type="entry name" value="NADP-DEPENDENT OXIDOREDUCTASE DOMAIN-CONTAINING PROTEIN"/>
    <property type="match status" value="1"/>
</dbReference>
<dbReference type="HOGENOM" id="CLU_023205_0_3_1"/>
<keyword evidence="3" id="KW-0560">Oxidoreductase</keyword>
<dbReference type="Gene3D" id="3.20.20.100">
    <property type="entry name" value="NADP-dependent oxidoreductase domain"/>
    <property type="match status" value="2"/>
</dbReference>
<evidence type="ECO:0000256" key="2">
    <source>
        <dbReference type="ARBA" id="ARBA00022857"/>
    </source>
</evidence>
<dbReference type="GO" id="GO:0016616">
    <property type="term" value="F:oxidoreductase activity, acting on the CH-OH group of donors, NAD or NADP as acceptor"/>
    <property type="evidence" value="ECO:0007669"/>
    <property type="project" value="UniProtKB-ARBA"/>
</dbReference>
<gene>
    <name evidence="5" type="ORF">PAXRUDRAFT_30005</name>
</gene>
<dbReference type="PRINTS" id="PR00069">
    <property type="entry name" value="ALDKETRDTASE"/>
</dbReference>
<dbReference type="InterPro" id="IPR036812">
    <property type="entry name" value="NAD(P)_OxRdtase_dom_sf"/>
</dbReference>
<dbReference type="STRING" id="930991.A0A0D0E5T5"/>
<dbReference type="InterPro" id="IPR023210">
    <property type="entry name" value="NADP_OxRdtase_dom"/>
</dbReference>
<evidence type="ECO:0000256" key="1">
    <source>
        <dbReference type="ARBA" id="ARBA00007905"/>
    </source>
</evidence>
<organism evidence="5 6">
    <name type="scientific">Paxillus rubicundulus Ve08.2h10</name>
    <dbReference type="NCBI Taxonomy" id="930991"/>
    <lineage>
        <taxon>Eukaryota</taxon>
        <taxon>Fungi</taxon>
        <taxon>Dikarya</taxon>
        <taxon>Basidiomycota</taxon>
        <taxon>Agaricomycotina</taxon>
        <taxon>Agaricomycetes</taxon>
        <taxon>Agaricomycetidae</taxon>
        <taxon>Boletales</taxon>
        <taxon>Paxilineae</taxon>
        <taxon>Paxillaceae</taxon>
        <taxon>Paxillus</taxon>
    </lineage>
</organism>
<evidence type="ECO:0000313" key="5">
    <source>
        <dbReference type="EMBL" id="KIL00152.1"/>
    </source>
</evidence>
<accession>A0A0D0E5T5</accession>
<feature type="domain" description="NADP-dependent oxidoreductase" evidence="4">
    <location>
        <begin position="15"/>
        <end position="113"/>
    </location>
</feature>
<reference evidence="5 6" key="1">
    <citation type="submission" date="2014-04" db="EMBL/GenBank/DDBJ databases">
        <authorList>
            <consortium name="DOE Joint Genome Institute"/>
            <person name="Kuo A."/>
            <person name="Kohler A."/>
            <person name="Jargeat P."/>
            <person name="Nagy L.G."/>
            <person name="Floudas D."/>
            <person name="Copeland A."/>
            <person name="Barry K.W."/>
            <person name="Cichocki N."/>
            <person name="Veneault-Fourrey C."/>
            <person name="LaButti K."/>
            <person name="Lindquist E.A."/>
            <person name="Lipzen A."/>
            <person name="Lundell T."/>
            <person name="Morin E."/>
            <person name="Murat C."/>
            <person name="Sun H."/>
            <person name="Tunlid A."/>
            <person name="Henrissat B."/>
            <person name="Grigoriev I.V."/>
            <person name="Hibbett D.S."/>
            <person name="Martin F."/>
            <person name="Nordberg H.P."/>
            <person name="Cantor M.N."/>
            <person name="Hua S.X."/>
        </authorList>
    </citation>
    <scope>NUCLEOTIDE SEQUENCE [LARGE SCALE GENOMIC DNA]</scope>
    <source>
        <strain evidence="5 6">Ve08.2h10</strain>
    </source>
</reference>
<evidence type="ECO:0000259" key="4">
    <source>
        <dbReference type="Pfam" id="PF00248"/>
    </source>
</evidence>
<dbReference type="Proteomes" id="UP000054538">
    <property type="component" value="Unassembled WGS sequence"/>
</dbReference>
<sequence length="233" mass="25263">MPWDLIHLNSGNIAFGTRVSGDGQNYIDQVERASDNGFNHVGKFQSYRNETEAGTALRESGLIRLDRFITIKCLGTNGLDIDTPIQEGVANLGVDYVDLYLIHSPHYAVPDISTAWLIEAPTVNQILFHPYVYRQQSPVLGPITKQTGGPLDAPLNDIASRLGATADQVLLTWTKAKGAVVFTYARSQGYLAAGDIELTQEGIAALTIRKLAADALVGATVFGACSYFNICIF</sequence>
<evidence type="ECO:0000256" key="3">
    <source>
        <dbReference type="ARBA" id="ARBA00023002"/>
    </source>
</evidence>
<dbReference type="InParanoid" id="A0A0D0E5T5"/>
<dbReference type="AlphaFoldDB" id="A0A0D0E5T5"/>
<reference evidence="6" key="2">
    <citation type="submission" date="2015-01" db="EMBL/GenBank/DDBJ databases">
        <title>Evolutionary Origins and Diversification of the Mycorrhizal Mutualists.</title>
        <authorList>
            <consortium name="DOE Joint Genome Institute"/>
            <consortium name="Mycorrhizal Genomics Consortium"/>
            <person name="Kohler A."/>
            <person name="Kuo A."/>
            <person name="Nagy L.G."/>
            <person name="Floudas D."/>
            <person name="Copeland A."/>
            <person name="Barry K.W."/>
            <person name="Cichocki N."/>
            <person name="Veneault-Fourrey C."/>
            <person name="LaButti K."/>
            <person name="Lindquist E.A."/>
            <person name="Lipzen A."/>
            <person name="Lundell T."/>
            <person name="Morin E."/>
            <person name="Murat C."/>
            <person name="Riley R."/>
            <person name="Ohm R."/>
            <person name="Sun H."/>
            <person name="Tunlid A."/>
            <person name="Henrissat B."/>
            <person name="Grigoriev I.V."/>
            <person name="Hibbett D.S."/>
            <person name="Martin F."/>
        </authorList>
    </citation>
    <scope>NUCLEOTIDE SEQUENCE [LARGE SCALE GENOMIC DNA]</scope>
    <source>
        <strain evidence="6">Ve08.2h10</strain>
    </source>
</reference>
<dbReference type="InterPro" id="IPR020471">
    <property type="entry name" value="AKR"/>
</dbReference>
<keyword evidence="6" id="KW-1185">Reference proteome</keyword>
<dbReference type="PANTHER" id="PTHR43827">
    <property type="entry name" value="2,5-DIKETO-D-GLUCONIC ACID REDUCTASE"/>
    <property type="match status" value="1"/>
</dbReference>
<keyword evidence="2" id="KW-0521">NADP</keyword>
<dbReference type="SUPFAM" id="SSF51430">
    <property type="entry name" value="NAD(P)-linked oxidoreductase"/>
    <property type="match status" value="1"/>
</dbReference>
<protein>
    <recommendedName>
        <fullName evidence="4">NADP-dependent oxidoreductase domain-containing protein</fullName>
    </recommendedName>
</protein>
<dbReference type="OrthoDB" id="416253at2759"/>
<name>A0A0D0E5T5_9AGAM</name>
<dbReference type="Pfam" id="PF00248">
    <property type="entry name" value="Aldo_ket_red"/>
    <property type="match status" value="1"/>
</dbReference>